<gene>
    <name evidence="1" type="ORF">Sradi_5242100</name>
</gene>
<name>A0AAW2LNP2_SESRA</name>
<comment type="caution">
    <text evidence="1">The sequence shown here is derived from an EMBL/GenBank/DDBJ whole genome shotgun (WGS) entry which is preliminary data.</text>
</comment>
<evidence type="ECO:0000313" key="1">
    <source>
        <dbReference type="EMBL" id="KAL0319806.1"/>
    </source>
</evidence>
<reference evidence="1" key="1">
    <citation type="submission" date="2020-06" db="EMBL/GenBank/DDBJ databases">
        <authorList>
            <person name="Li T."/>
            <person name="Hu X."/>
            <person name="Zhang T."/>
            <person name="Song X."/>
            <person name="Zhang H."/>
            <person name="Dai N."/>
            <person name="Sheng W."/>
            <person name="Hou X."/>
            <person name="Wei L."/>
        </authorList>
    </citation>
    <scope>NUCLEOTIDE SEQUENCE</scope>
    <source>
        <strain evidence="1">G02</strain>
        <tissue evidence="1">Leaf</tissue>
    </source>
</reference>
<dbReference type="PANTHER" id="PTHR45786">
    <property type="entry name" value="DNA BINDING PROTEIN-LIKE"/>
    <property type="match status" value="1"/>
</dbReference>
<proteinExistence type="predicted"/>
<reference evidence="1" key="2">
    <citation type="journal article" date="2024" name="Plant">
        <title>Genomic evolution and insights into agronomic trait innovations of Sesamum species.</title>
        <authorList>
            <person name="Miao H."/>
            <person name="Wang L."/>
            <person name="Qu L."/>
            <person name="Liu H."/>
            <person name="Sun Y."/>
            <person name="Le M."/>
            <person name="Wang Q."/>
            <person name="Wei S."/>
            <person name="Zheng Y."/>
            <person name="Lin W."/>
            <person name="Duan Y."/>
            <person name="Cao H."/>
            <person name="Xiong S."/>
            <person name="Wang X."/>
            <person name="Wei L."/>
            <person name="Li C."/>
            <person name="Ma Q."/>
            <person name="Ju M."/>
            <person name="Zhao R."/>
            <person name="Li G."/>
            <person name="Mu C."/>
            <person name="Tian Q."/>
            <person name="Mei H."/>
            <person name="Zhang T."/>
            <person name="Gao T."/>
            <person name="Zhang H."/>
        </authorList>
    </citation>
    <scope>NUCLEOTIDE SEQUENCE</scope>
    <source>
        <strain evidence="1">G02</strain>
    </source>
</reference>
<dbReference type="AlphaFoldDB" id="A0AAW2LNP2"/>
<evidence type="ECO:0008006" key="2">
    <source>
        <dbReference type="Google" id="ProtNLM"/>
    </source>
</evidence>
<dbReference type="PANTHER" id="PTHR45786:SF74">
    <property type="entry name" value="ATP-DEPENDENT DNA HELICASE"/>
    <property type="match status" value="1"/>
</dbReference>
<protein>
    <recommendedName>
        <fullName evidence="2">Helitron helicase-like domain-containing protein</fullName>
    </recommendedName>
</protein>
<accession>A0AAW2LNP2</accession>
<organism evidence="1">
    <name type="scientific">Sesamum radiatum</name>
    <name type="common">Black benniseed</name>
    <dbReference type="NCBI Taxonomy" id="300843"/>
    <lineage>
        <taxon>Eukaryota</taxon>
        <taxon>Viridiplantae</taxon>
        <taxon>Streptophyta</taxon>
        <taxon>Embryophyta</taxon>
        <taxon>Tracheophyta</taxon>
        <taxon>Spermatophyta</taxon>
        <taxon>Magnoliopsida</taxon>
        <taxon>eudicotyledons</taxon>
        <taxon>Gunneridae</taxon>
        <taxon>Pentapetalae</taxon>
        <taxon>asterids</taxon>
        <taxon>lamiids</taxon>
        <taxon>Lamiales</taxon>
        <taxon>Pedaliaceae</taxon>
        <taxon>Sesamum</taxon>
    </lineage>
</organism>
<sequence length="191" mass="22060">MFCFTSMDGKVDTSVQNGRGPLCFKISGDNYHRIGSLLPTPGRMNSFVQLYICNAENEVHNQLRILRDVFRNARDALQHDNGLNLHVRILHSRSNRQYIQPTTNEIVALIVGDDTNVTGCRDIIVCKNDGYLKRISKLHPSYSPLQYPLLFLYGTDGWRIGIPYNTVSNQLRNGRVSMREFWAFRFQYRES</sequence>
<dbReference type="EMBL" id="JACGWJ010000024">
    <property type="protein sequence ID" value="KAL0319806.1"/>
    <property type="molecule type" value="Genomic_DNA"/>
</dbReference>